<feature type="transmembrane region" description="Helical" evidence="1">
    <location>
        <begin position="188"/>
        <end position="208"/>
    </location>
</feature>
<keyword evidence="3" id="KW-1185">Reference proteome</keyword>
<evidence type="ECO:0000313" key="3">
    <source>
        <dbReference type="Proteomes" id="UP000181997"/>
    </source>
</evidence>
<dbReference type="PANTHER" id="PTHR37305:SF2">
    <property type="entry name" value="BACITRACIN TRANSPORT PERMEASE PROTEIN BCRB"/>
    <property type="match status" value="1"/>
</dbReference>
<proteinExistence type="predicted"/>
<evidence type="ECO:0000313" key="2">
    <source>
        <dbReference type="EMBL" id="SCC11693.1"/>
    </source>
</evidence>
<dbReference type="GO" id="GO:0140359">
    <property type="term" value="F:ABC-type transporter activity"/>
    <property type="evidence" value="ECO:0007669"/>
    <property type="project" value="InterPro"/>
</dbReference>
<organism evidence="2 3">
    <name type="scientific">[Bacillus] enclensis</name>
    <dbReference type="NCBI Taxonomy" id="1402860"/>
    <lineage>
        <taxon>Bacteria</taxon>
        <taxon>Bacillati</taxon>
        <taxon>Bacillota</taxon>
        <taxon>Bacilli</taxon>
        <taxon>Bacillales</taxon>
        <taxon>Bacillaceae</taxon>
        <taxon>Rossellomorea</taxon>
    </lineage>
</organism>
<dbReference type="EMBL" id="FMAU01000002">
    <property type="protein sequence ID" value="SCC11693.1"/>
    <property type="molecule type" value="Genomic_DNA"/>
</dbReference>
<dbReference type="OrthoDB" id="9800309at2"/>
<sequence length="263" mass="29171">MNIYLYELKAYRKNTIMWTLALVGLALLFMSMFPPIAKEIDEFKKALEGFPEGVRKALGLQVETIGSVNGYYSYTFLYIALCGAIQAMTLGISIASKEIREKTADFLLTKPVTRSKVLVSKLLAALTSLAITNIVYVAAAVAIANLVANEEFSLTAFLLISLSLFVISMIMFALGTVLAVLFPKIKSVVSVSLGVVFGFFVLGMVAGLEETGRYLSPFKYIDYAYVMREETYEWEFMIVGGAIILLCFIISFIVYKKKDIHTV</sequence>
<feature type="transmembrane region" description="Helical" evidence="1">
    <location>
        <begin position="76"/>
        <end position="96"/>
    </location>
</feature>
<dbReference type="AlphaFoldDB" id="A0A0V8HK49"/>
<evidence type="ECO:0000256" key="1">
    <source>
        <dbReference type="SAM" id="Phobius"/>
    </source>
</evidence>
<keyword evidence="1" id="KW-0472">Membrane</keyword>
<feature type="transmembrane region" description="Helical" evidence="1">
    <location>
        <begin position="156"/>
        <end position="181"/>
    </location>
</feature>
<dbReference type="RefSeq" id="WP_058298690.1">
    <property type="nucleotide sequence ID" value="NZ_FMAU01000002.1"/>
</dbReference>
<dbReference type="PANTHER" id="PTHR37305">
    <property type="entry name" value="INTEGRAL MEMBRANE PROTEIN-RELATED"/>
    <property type="match status" value="1"/>
</dbReference>
<keyword evidence="1" id="KW-1133">Transmembrane helix</keyword>
<protein>
    <submittedName>
        <fullName evidence="2">ABC-2 type transport system permease protein</fullName>
    </submittedName>
</protein>
<keyword evidence="1" id="KW-0812">Transmembrane</keyword>
<feature type="transmembrane region" description="Helical" evidence="1">
    <location>
        <begin position="117"/>
        <end position="144"/>
    </location>
</feature>
<gene>
    <name evidence="2" type="ORF">GA0061094_2605</name>
</gene>
<dbReference type="Proteomes" id="UP000181997">
    <property type="component" value="Unassembled WGS sequence"/>
</dbReference>
<name>A0A0V8HK49_9BACI</name>
<feature type="transmembrane region" description="Helical" evidence="1">
    <location>
        <begin position="236"/>
        <end position="255"/>
    </location>
</feature>
<dbReference type="GO" id="GO:0005886">
    <property type="term" value="C:plasma membrane"/>
    <property type="evidence" value="ECO:0007669"/>
    <property type="project" value="UniProtKB-SubCell"/>
</dbReference>
<dbReference type="Pfam" id="PF12679">
    <property type="entry name" value="ABC2_membrane_2"/>
    <property type="match status" value="1"/>
</dbReference>
<accession>A0A0V8HK49</accession>
<reference evidence="3" key="1">
    <citation type="submission" date="2016-08" db="EMBL/GenBank/DDBJ databases">
        <authorList>
            <person name="Varghese N."/>
            <person name="Submissions Spin"/>
        </authorList>
    </citation>
    <scope>NUCLEOTIDE SEQUENCE [LARGE SCALE GENOMIC DNA]</scope>
    <source>
        <strain evidence="3">SGD-1123</strain>
    </source>
</reference>